<dbReference type="RefSeq" id="XP_033462827.1">
    <property type="nucleotide sequence ID" value="XM_033609104.1"/>
</dbReference>
<name>A0A6J3MCP0_9PEZI</name>
<sequence>MGCDDRTSSVIARVPHTQDGGAGIAFRSPGGEILVQCGKGSAPQHIPGLNPSPVFVPMRAQRPRMMLCRIVRSGMLSSVLFLPVCQHELMYLFGPIFDNSVLFVDIDSILQCTSRLACFHFGRRARNLAARQSCTRMLCSHGGRLNARK</sequence>
<dbReference type="Proteomes" id="UP000504637">
    <property type="component" value="Unplaced"/>
</dbReference>
<accession>A0A6J3MCP0</accession>
<evidence type="ECO:0000313" key="2">
    <source>
        <dbReference type="RefSeq" id="XP_033462827.1"/>
    </source>
</evidence>
<protein>
    <submittedName>
        <fullName evidence="2">Uncharacterized protein</fullName>
    </submittedName>
</protein>
<reference evidence="2" key="1">
    <citation type="submission" date="2020-01" db="EMBL/GenBank/DDBJ databases">
        <authorList>
            <consortium name="DOE Joint Genome Institute"/>
            <person name="Haridas S."/>
            <person name="Albert R."/>
            <person name="Binder M."/>
            <person name="Bloem J."/>
            <person name="Labutti K."/>
            <person name="Salamov A."/>
            <person name="Andreopoulos B."/>
            <person name="Baker S.E."/>
            <person name="Barry K."/>
            <person name="Bills G."/>
            <person name="Bluhm B.H."/>
            <person name="Cannon C."/>
            <person name="Castanera R."/>
            <person name="Culley D.E."/>
            <person name="Daum C."/>
            <person name="Ezra D."/>
            <person name="Gonzalez J.B."/>
            <person name="Henrissat B."/>
            <person name="Kuo A."/>
            <person name="Liang C."/>
            <person name="Lipzen A."/>
            <person name="Lutzoni F."/>
            <person name="Magnuson J."/>
            <person name="Mondo S."/>
            <person name="Nolan M."/>
            <person name="Ohm R."/>
            <person name="Pangilinan J."/>
            <person name="Park H.-J."/>
            <person name="Ramirez L."/>
            <person name="Alfaro M."/>
            <person name="Sun H."/>
            <person name="Tritt A."/>
            <person name="Yoshinaga Y."/>
            <person name="Zwiers L.-H."/>
            <person name="Turgeon B.G."/>
            <person name="Goodwin S.B."/>
            <person name="Spatafora J.W."/>
            <person name="Crous P.W."/>
            <person name="Grigoriev I.V."/>
        </authorList>
    </citation>
    <scope>NUCLEOTIDE SEQUENCE</scope>
    <source>
        <strain evidence="2">CBS 342.82</strain>
    </source>
</reference>
<evidence type="ECO:0000313" key="1">
    <source>
        <dbReference type="Proteomes" id="UP000504637"/>
    </source>
</evidence>
<proteinExistence type="predicted"/>
<reference evidence="2" key="3">
    <citation type="submission" date="2025-08" db="UniProtKB">
        <authorList>
            <consortium name="RefSeq"/>
        </authorList>
    </citation>
    <scope>IDENTIFICATION</scope>
    <source>
        <strain evidence="2">CBS 342.82</strain>
    </source>
</reference>
<keyword evidence="1" id="KW-1185">Reference proteome</keyword>
<organism evidence="2">
    <name type="scientific">Dissoconium aciculare CBS 342.82</name>
    <dbReference type="NCBI Taxonomy" id="1314786"/>
    <lineage>
        <taxon>Eukaryota</taxon>
        <taxon>Fungi</taxon>
        <taxon>Dikarya</taxon>
        <taxon>Ascomycota</taxon>
        <taxon>Pezizomycotina</taxon>
        <taxon>Dothideomycetes</taxon>
        <taxon>Dothideomycetidae</taxon>
        <taxon>Mycosphaerellales</taxon>
        <taxon>Dissoconiaceae</taxon>
        <taxon>Dissoconium</taxon>
    </lineage>
</organism>
<reference evidence="2" key="2">
    <citation type="submission" date="2020-04" db="EMBL/GenBank/DDBJ databases">
        <authorList>
            <consortium name="NCBI Genome Project"/>
        </authorList>
    </citation>
    <scope>NUCLEOTIDE SEQUENCE</scope>
    <source>
        <strain evidence="2">CBS 342.82</strain>
    </source>
</reference>
<dbReference type="AlphaFoldDB" id="A0A6J3MCP0"/>
<dbReference type="GeneID" id="54366905"/>
<gene>
    <name evidence="2" type="ORF">K489DRAFT_98620</name>
</gene>